<evidence type="ECO:0000313" key="2">
    <source>
        <dbReference type="EMBL" id="SCZ97828.1"/>
    </source>
</evidence>
<reference evidence="3" key="1">
    <citation type="submission" date="2016-10" db="EMBL/GenBank/DDBJ databases">
        <authorList>
            <person name="Jeantristanb JTB J.-T."/>
            <person name="Ricardo R."/>
        </authorList>
    </citation>
    <scope>NUCLEOTIDE SEQUENCE [LARGE SCALE GENOMIC DNA]</scope>
</reference>
<accession>A0A2X0LBN7</accession>
<feature type="region of interest" description="Disordered" evidence="1">
    <location>
        <begin position="144"/>
        <end position="170"/>
    </location>
</feature>
<evidence type="ECO:0000313" key="3">
    <source>
        <dbReference type="Proteomes" id="UP000249723"/>
    </source>
</evidence>
<organism evidence="2 3">
    <name type="scientific">Microbotryum saponariae</name>
    <dbReference type="NCBI Taxonomy" id="289078"/>
    <lineage>
        <taxon>Eukaryota</taxon>
        <taxon>Fungi</taxon>
        <taxon>Dikarya</taxon>
        <taxon>Basidiomycota</taxon>
        <taxon>Pucciniomycotina</taxon>
        <taxon>Microbotryomycetes</taxon>
        <taxon>Microbotryales</taxon>
        <taxon>Microbotryaceae</taxon>
        <taxon>Microbotryum</taxon>
    </lineage>
</organism>
<evidence type="ECO:0000256" key="1">
    <source>
        <dbReference type="SAM" id="MobiDB-lite"/>
    </source>
</evidence>
<dbReference type="OrthoDB" id="2535563at2759"/>
<feature type="compositionally biased region" description="Polar residues" evidence="1">
    <location>
        <begin position="98"/>
        <end position="118"/>
    </location>
</feature>
<name>A0A2X0LBN7_9BASI</name>
<protein>
    <submittedName>
        <fullName evidence="2">BZ3500_MvSof-1268-A1-R1_Chr3-3g06397 protein</fullName>
    </submittedName>
</protein>
<sequence>MYSSDSSVRQLTSTPAMTLLRRGRDLRSSVLREQDELMFDLLSKHRRLRLFEQAVRREPLLENLSPGLVTHWFESRTLGEPSSSASTSSSSGGSSPSENADTSSQWQQAHHNSQQHLGSNLRYPHHSLPTTTVHYDSGVPVPWDRYSPASAPSGLDQHRQPVQTKQPSHVMDTPVALKISTDEMAIAQRVNWLLQLQQQDQALNAVANRQREQLEMRRRFELDQTRVLEQDFLSHGLNLRVHRVRIREWLRLNQPQCGEPLEVKLVPTAGGTIITTTVYNNDRYAMHLPLRSLVALSLGSDSITLQTCERPSFYVTRRATGQSQTSADFTTERSASIESQHVFGVVPSELIVVRAQLEQLACSLPLLRVLLFPKSISSVFQTQPHVGTARAGALAWAPSMASPHLATSKSSPALLGSAAGYPQQPVQGIDSMSSPDVFARPAHQRSLSWTNRTAYEDDCDRAAAMDLTRLQTGARSTDPCLPEHAGAELTNQAIPPSFGTTSTLDVSNSCPVPPPTTPENPNNKLDDMEVASSSSISTPRSRESTQGSDPTWDMFASPWSSTAAPTQTISSRASPSPASQMINGQCEATPRPSNATLGVIGDPVSRPPSGGAGAKHSDANSPCFIWNPFEATHCFNIQDWNSHLGTDANQGSTTISAEGNGTEASSTSLEKSDPNVHPENANLLDYDPNTLHLLTTPAHSDLQLNFGLETSSSWPW</sequence>
<keyword evidence="3" id="KW-1185">Reference proteome</keyword>
<feature type="region of interest" description="Disordered" evidence="1">
    <location>
        <begin position="78"/>
        <end position="129"/>
    </location>
</feature>
<feature type="compositionally biased region" description="Low complexity" evidence="1">
    <location>
        <begin position="81"/>
        <end position="97"/>
    </location>
</feature>
<dbReference type="EMBL" id="FMWP01000094">
    <property type="protein sequence ID" value="SCZ97828.1"/>
    <property type="molecule type" value="Genomic_DNA"/>
</dbReference>
<feature type="compositionally biased region" description="Polar residues" evidence="1">
    <location>
        <begin position="648"/>
        <end position="669"/>
    </location>
</feature>
<dbReference type="AlphaFoldDB" id="A0A2X0LBN7"/>
<feature type="compositionally biased region" description="Polar residues" evidence="1">
    <location>
        <begin position="489"/>
        <end position="505"/>
    </location>
</feature>
<gene>
    <name evidence="2" type="ORF">BZ3500_MVSOF-1268-A1-R1_CHR3-3G06397</name>
</gene>
<proteinExistence type="predicted"/>
<dbReference type="Proteomes" id="UP000249723">
    <property type="component" value="Unassembled WGS sequence"/>
</dbReference>
<feature type="region of interest" description="Disordered" evidence="1">
    <location>
        <begin position="489"/>
        <end position="553"/>
    </location>
</feature>
<feature type="region of interest" description="Disordered" evidence="1">
    <location>
        <begin position="648"/>
        <end position="682"/>
    </location>
</feature>